<dbReference type="InterPro" id="IPR057326">
    <property type="entry name" value="KR_dom"/>
</dbReference>
<evidence type="ECO:0000259" key="4">
    <source>
        <dbReference type="SMART" id="SM00822"/>
    </source>
</evidence>
<dbReference type="PRINTS" id="PR00080">
    <property type="entry name" value="SDRFAMILY"/>
</dbReference>
<dbReference type="SUPFAM" id="SSF51735">
    <property type="entry name" value="NAD(P)-binding Rossmann-fold domains"/>
    <property type="match status" value="1"/>
</dbReference>
<keyword evidence="6" id="KW-1185">Reference proteome</keyword>
<dbReference type="RefSeq" id="WP_308718081.1">
    <property type="nucleotide sequence ID" value="NZ_JAVHUY010000063.1"/>
</dbReference>
<evidence type="ECO:0000256" key="1">
    <source>
        <dbReference type="ARBA" id="ARBA00006484"/>
    </source>
</evidence>
<dbReference type="SMART" id="SM00822">
    <property type="entry name" value="PKS_KR"/>
    <property type="match status" value="1"/>
</dbReference>
<protein>
    <submittedName>
        <fullName evidence="5">SDR family NAD(P)-dependent oxidoreductase</fullName>
    </submittedName>
</protein>
<comment type="caution">
    <text evidence="5">The sequence shown here is derived from an EMBL/GenBank/DDBJ whole genome shotgun (WGS) entry which is preliminary data.</text>
</comment>
<proteinExistence type="inferred from homology"/>
<organism evidence="5 6">
    <name type="scientific">Phytohabitans maris</name>
    <dbReference type="NCBI Taxonomy" id="3071409"/>
    <lineage>
        <taxon>Bacteria</taxon>
        <taxon>Bacillati</taxon>
        <taxon>Actinomycetota</taxon>
        <taxon>Actinomycetes</taxon>
        <taxon>Micromonosporales</taxon>
        <taxon>Micromonosporaceae</taxon>
    </lineage>
</organism>
<dbReference type="PROSITE" id="PS00061">
    <property type="entry name" value="ADH_SHORT"/>
    <property type="match status" value="1"/>
</dbReference>
<dbReference type="EMBL" id="JAVHUY010000063">
    <property type="protein sequence ID" value="MDQ7910839.1"/>
    <property type="molecule type" value="Genomic_DNA"/>
</dbReference>
<dbReference type="PANTHER" id="PTHR45024:SF2">
    <property type="entry name" value="SCP2 DOMAIN-CONTAINING PROTEIN"/>
    <property type="match status" value="1"/>
</dbReference>
<feature type="domain" description="Ketoreductase" evidence="4">
    <location>
        <begin position="14"/>
        <end position="190"/>
    </location>
</feature>
<comment type="similarity">
    <text evidence="1 3">Belongs to the short-chain dehydrogenases/reductases (SDR) family.</text>
</comment>
<dbReference type="InterPro" id="IPR051687">
    <property type="entry name" value="Peroxisomal_Beta-Oxidation"/>
</dbReference>
<dbReference type="InterPro" id="IPR002347">
    <property type="entry name" value="SDR_fam"/>
</dbReference>
<dbReference type="Gene3D" id="3.40.50.720">
    <property type="entry name" value="NAD(P)-binding Rossmann-like Domain"/>
    <property type="match status" value="2"/>
</dbReference>
<dbReference type="InterPro" id="IPR036291">
    <property type="entry name" value="NAD(P)-bd_dom_sf"/>
</dbReference>
<dbReference type="Proteomes" id="UP001230908">
    <property type="component" value="Unassembled WGS sequence"/>
</dbReference>
<dbReference type="Pfam" id="PF00106">
    <property type="entry name" value="adh_short"/>
    <property type="match status" value="1"/>
</dbReference>
<evidence type="ECO:0000313" key="6">
    <source>
        <dbReference type="Proteomes" id="UP001230908"/>
    </source>
</evidence>
<evidence type="ECO:0000256" key="3">
    <source>
        <dbReference type="RuleBase" id="RU000363"/>
    </source>
</evidence>
<reference evidence="5 6" key="1">
    <citation type="submission" date="2023-08" db="EMBL/GenBank/DDBJ databases">
        <title>Phytohabitans sansha sp. nov., isolated from marine sediment.</title>
        <authorList>
            <person name="Zhao Y."/>
            <person name="Yi K."/>
        </authorList>
    </citation>
    <scope>NUCLEOTIDE SEQUENCE [LARGE SCALE GENOMIC DNA]</scope>
    <source>
        <strain evidence="5 6">ZYX-F-186</strain>
    </source>
</reference>
<dbReference type="InterPro" id="IPR020904">
    <property type="entry name" value="Sc_DH/Rdtase_CS"/>
</dbReference>
<dbReference type="PANTHER" id="PTHR45024">
    <property type="entry name" value="DEHYDROGENASES, SHORT CHAIN"/>
    <property type="match status" value="1"/>
</dbReference>
<keyword evidence="2" id="KW-0560">Oxidoreductase</keyword>
<evidence type="ECO:0000256" key="2">
    <source>
        <dbReference type="ARBA" id="ARBA00023002"/>
    </source>
</evidence>
<sequence length="314" mass="32652">MTAAARDGAGLAGRSVIITGAGHGLGRQFAVAFAGQGASVVVNDIGRDEDSGRPTAQVVAEEIVEAGGRAVAHVGAVGEPETAVELVALAEDTFGRLDALVNNAAVVRQAAVEEVDLDHLDTMLRVNLRGAVLLSQEAYRGMTRRGFGRIVSLSSGAGLFGMRGQLAYGAAKAGLLGMTNVLAIEGAEHGVLANIVLPAAATNPGRTRISWPREDRRALVPRMRADLVTPLVSYLASPACRVTGRMYSAVAGRYARAFVGVTQGWLSDPAVPVSGKDVADRMDQVEDPTGYVVPTSHEGEFAAVAEQVRKAETA</sequence>
<accession>A0ABU0ZX02</accession>
<gene>
    <name evidence="5" type="ORF">RB614_40740</name>
</gene>
<evidence type="ECO:0000313" key="5">
    <source>
        <dbReference type="EMBL" id="MDQ7910839.1"/>
    </source>
</evidence>
<dbReference type="PRINTS" id="PR00081">
    <property type="entry name" value="GDHRDH"/>
</dbReference>
<name>A0ABU0ZX02_9ACTN</name>